<sequence>MKKIIATLLTCTMAVSLTACGNASSSTPATTAAPAAETTAQPESSKTDAAADSKEAPAGESYTLKFALQNGETHPLCQGVAKFGEILEEKSEGRIKLELFYSGTLGDKASTVQGMQTGTIDAAMLMSGVIADYGCDDLGVFTLPYLFDSVAHARAFEKGSDGKALLDTVQSSGSSMVCVGAYQESARNYFFTKKRVEKPADMKNMQIRCQEGSIYYDSVEAVGAFAQSVAFSELYSALQSGVVDGAEQPLSGFVNNAFQEVAKYYVMDQHEISPNLILFSEVTWNRLSPEDQQLIRDCFEESVPYFEELSDAKDEEYLQTIKDSGTEVIDVNVAEWQEACASVYDKHGQSYAKVIEQIKNTKYE</sequence>
<dbReference type="GO" id="GO:0030288">
    <property type="term" value="C:outer membrane-bounded periplasmic space"/>
    <property type="evidence" value="ECO:0007669"/>
    <property type="project" value="InterPro"/>
</dbReference>
<evidence type="ECO:0008006" key="6">
    <source>
        <dbReference type="Google" id="ProtNLM"/>
    </source>
</evidence>
<accession>G5IIR9</accession>
<reference evidence="4 5" key="1">
    <citation type="submission" date="2011-08" db="EMBL/GenBank/DDBJ databases">
        <title>The Genome Sequence of Clostridium hathewayi WAL-18680.</title>
        <authorList>
            <consortium name="The Broad Institute Genome Sequencing Platform"/>
            <person name="Earl A."/>
            <person name="Ward D."/>
            <person name="Feldgarden M."/>
            <person name="Gevers D."/>
            <person name="Finegold S.M."/>
            <person name="Summanen P.H."/>
            <person name="Molitoris D.R."/>
            <person name="Song M."/>
            <person name="Daigneault M."/>
            <person name="Allen-Vercoe E."/>
            <person name="Young S.K."/>
            <person name="Zeng Q."/>
            <person name="Gargeya S."/>
            <person name="Fitzgerald M."/>
            <person name="Haas B."/>
            <person name="Abouelleil A."/>
            <person name="Alvarado L."/>
            <person name="Arachchi H.M."/>
            <person name="Berlin A."/>
            <person name="Brown A."/>
            <person name="Chapman S.B."/>
            <person name="Chen Z."/>
            <person name="Dunbar C."/>
            <person name="Freedman E."/>
            <person name="Gearin G."/>
            <person name="Gellesch M."/>
            <person name="Goldberg J."/>
            <person name="Griggs A."/>
            <person name="Gujja S."/>
            <person name="Heiman D."/>
            <person name="Howarth C."/>
            <person name="Larson L."/>
            <person name="Lui A."/>
            <person name="MacDonald P.J.P."/>
            <person name="Montmayeur A."/>
            <person name="Murphy C."/>
            <person name="Neiman D."/>
            <person name="Pearson M."/>
            <person name="Priest M."/>
            <person name="Roberts A."/>
            <person name="Saif S."/>
            <person name="Shea T."/>
            <person name="Shenoy N."/>
            <person name="Sisk P."/>
            <person name="Stolte C."/>
            <person name="Sykes S."/>
            <person name="Wortman J."/>
            <person name="Nusbaum C."/>
            <person name="Birren B."/>
        </authorList>
    </citation>
    <scope>NUCLEOTIDE SEQUENCE [LARGE SCALE GENOMIC DNA]</scope>
    <source>
        <strain evidence="4 5">WAL-18680</strain>
    </source>
</reference>
<keyword evidence="5" id="KW-1185">Reference proteome</keyword>
<evidence type="ECO:0000313" key="5">
    <source>
        <dbReference type="Proteomes" id="UP000005384"/>
    </source>
</evidence>
<feature type="compositionally biased region" description="Low complexity" evidence="2">
    <location>
        <begin position="25"/>
        <end position="44"/>
    </location>
</feature>
<dbReference type="Pfam" id="PF03480">
    <property type="entry name" value="DctP"/>
    <property type="match status" value="1"/>
</dbReference>
<name>G5IIR9_9FIRM</name>
<proteinExistence type="predicted"/>
<dbReference type="AlphaFoldDB" id="G5IIR9"/>
<dbReference type="EMBL" id="ADLN01000092">
    <property type="protein sequence ID" value="EHI58704.1"/>
    <property type="molecule type" value="Genomic_DNA"/>
</dbReference>
<keyword evidence="1 3" id="KW-0732">Signal</keyword>
<dbReference type="InterPro" id="IPR018389">
    <property type="entry name" value="DctP_fam"/>
</dbReference>
<dbReference type="PANTHER" id="PTHR33376">
    <property type="match status" value="1"/>
</dbReference>
<evidence type="ECO:0000256" key="2">
    <source>
        <dbReference type="SAM" id="MobiDB-lite"/>
    </source>
</evidence>
<dbReference type="PIRSF" id="PIRSF006470">
    <property type="entry name" value="DctB"/>
    <property type="match status" value="1"/>
</dbReference>
<dbReference type="PANTHER" id="PTHR33376:SF2">
    <property type="entry name" value="DICARBOXYLATE-BINDING PERIPLASMIC PROTEIN"/>
    <property type="match status" value="1"/>
</dbReference>
<evidence type="ECO:0000313" key="4">
    <source>
        <dbReference type="EMBL" id="EHI58704.1"/>
    </source>
</evidence>
<dbReference type="InterPro" id="IPR038404">
    <property type="entry name" value="TRAP_DctP_sf"/>
</dbReference>
<dbReference type="InterPro" id="IPR004682">
    <property type="entry name" value="TRAP_DctP"/>
</dbReference>
<gene>
    <name evidence="4" type="ORF">HMPREF9473_03397</name>
</gene>
<dbReference type="GO" id="GO:0030246">
    <property type="term" value="F:carbohydrate binding"/>
    <property type="evidence" value="ECO:0007669"/>
    <property type="project" value="TreeGrafter"/>
</dbReference>
<dbReference type="HOGENOM" id="CLU_036176_4_1_9"/>
<feature type="region of interest" description="Disordered" evidence="2">
    <location>
        <begin position="25"/>
        <end position="54"/>
    </location>
</feature>
<organism evidence="4 5">
    <name type="scientific">Hungatella hathewayi WAL-18680</name>
    <dbReference type="NCBI Taxonomy" id="742737"/>
    <lineage>
        <taxon>Bacteria</taxon>
        <taxon>Bacillati</taxon>
        <taxon>Bacillota</taxon>
        <taxon>Clostridia</taxon>
        <taxon>Lachnospirales</taxon>
        <taxon>Lachnospiraceae</taxon>
        <taxon>Hungatella</taxon>
    </lineage>
</organism>
<protein>
    <recommendedName>
        <fullName evidence="6">DctP family TRAP transporter solute receptor</fullName>
    </recommendedName>
</protein>
<dbReference type="Gene3D" id="3.40.190.170">
    <property type="entry name" value="Bacterial extracellular solute-binding protein, family 7"/>
    <property type="match status" value="1"/>
</dbReference>
<evidence type="ECO:0000256" key="1">
    <source>
        <dbReference type="ARBA" id="ARBA00022729"/>
    </source>
</evidence>
<dbReference type="NCBIfam" id="NF037995">
    <property type="entry name" value="TRAP_S1"/>
    <property type="match status" value="1"/>
</dbReference>
<comment type="caution">
    <text evidence="4">The sequence shown here is derived from an EMBL/GenBank/DDBJ whole genome shotgun (WGS) entry which is preliminary data.</text>
</comment>
<dbReference type="CDD" id="cd13603">
    <property type="entry name" value="PBP2_TRAP_Siap_TeaA_like"/>
    <property type="match status" value="1"/>
</dbReference>
<dbReference type="Proteomes" id="UP000005384">
    <property type="component" value="Unassembled WGS sequence"/>
</dbReference>
<dbReference type="RefSeq" id="WP_006781377.1">
    <property type="nucleotide sequence ID" value="NZ_CP040506.1"/>
</dbReference>
<dbReference type="GO" id="GO:0055085">
    <property type="term" value="P:transmembrane transport"/>
    <property type="evidence" value="ECO:0007669"/>
    <property type="project" value="InterPro"/>
</dbReference>
<evidence type="ECO:0000256" key="3">
    <source>
        <dbReference type="SAM" id="SignalP"/>
    </source>
</evidence>
<feature type="compositionally biased region" description="Basic and acidic residues" evidence="2">
    <location>
        <begin position="45"/>
        <end position="54"/>
    </location>
</feature>
<dbReference type="PATRIC" id="fig|742737.3.peg.3375"/>
<feature type="signal peptide" evidence="3">
    <location>
        <begin position="1"/>
        <end position="21"/>
    </location>
</feature>
<dbReference type="PROSITE" id="PS51257">
    <property type="entry name" value="PROKAR_LIPOPROTEIN"/>
    <property type="match status" value="1"/>
</dbReference>
<feature type="chain" id="PRO_5038418343" description="DctP family TRAP transporter solute receptor" evidence="3">
    <location>
        <begin position="22"/>
        <end position="364"/>
    </location>
</feature>